<organism evidence="2 3">
    <name type="scientific">Capsicum baccatum</name>
    <name type="common">Peruvian pepper</name>
    <dbReference type="NCBI Taxonomy" id="33114"/>
    <lineage>
        <taxon>Eukaryota</taxon>
        <taxon>Viridiplantae</taxon>
        <taxon>Streptophyta</taxon>
        <taxon>Embryophyta</taxon>
        <taxon>Tracheophyta</taxon>
        <taxon>Spermatophyta</taxon>
        <taxon>Magnoliopsida</taxon>
        <taxon>eudicotyledons</taxon>
        <taxon>Gunneridae</taxon>
        <taxon>Pentapetalae</taxon>
        <taxon>asterids</taxon>
        <taxon>lamiids</taxon>
        <taxon>Solanales</taxon>
        <taxon>Solanaceae</taxon>
        <taxon>Solanoideae</taxon>
        <taxon>Capsiceae</taxon>
        <taxon>Capsicum</taxon>
    </lineage>
</organism>
<gene>
    <name evidence="2" type="ORF">CQW23_02792</name>
</gene>
<reference evidence="2 3" key="1">
    <citation type="journal article" date="2017" name="Genome Biol.">
        <title>New reference genome sequences of hot pepper reveal the massive evolution of plant disease-resistance genes by retroduplication.</title>
        <authorList>
            <person name="Kim S."/>
            <person name="Park J."/>
            <person name="Yeom S.I."/>
            <person name="Kim Y.M."/>
            <person name="Seo E."/>
            <person name="Kim K.T."/>
            <person name="Kim M.S."/>
            <person name="Lee J.M."/>
            <person name="Cheong K."/>
            <person name="Shin H.S."/>
            <person name="Kim S.B."/>
            <person name="Han K."/>
            <person name="Lee J."/>
            <person name="Park M."/>
            <person name="Lee H.A."/>
            <person name="Lee H.Y."/>
            <person name="Lee Y."/>
            <person name="Oh S."/>
            <person name="Lee J.H."/>
            <person name="Choi E."/>
            <person name="Choi E."/>
            <person name="Lee S.E."/>
            <person name="Jeon J."/>
            <person name="Kim H."/>
            <person name="Choi G."/>
            <person name="Song H."/>
            <person name="Lee J."/>
            <person name="Lee S.C."/>
            <person name="Kwon J.K."/>
            <person name="Lee H.Y."/>
            <person name="Koo N."/>
            <person name="Hong Y."/>
            <person name="Kim R.W."/>
            <person name="Kang W.H."/>
            <person name="Huh J.H."/>
            <person name="Kang B.C."/>
            <person name="Yang T.J."/>
            <person name="Lee Y.H."/>
            <person name="Bennetzen J.L."/>
            <person name="Choi D."/>
        </authorList>
    </citation>
    <scope>NUCLEOTIDE SEQUENCE [LARGE SCALE GENOMIC DNA]</scope>
    <source>
        <strain evidence="3">cv. PBC81</strain>
    </source>
</reference>
<dbReference type="STRING" id="33114.A0A2G2XSK3"/>
<dbReference type="PRINTS" id="PR01544">
    <property type="entry name" value="ARATH130DUF"/>
</dbReference>
<comment type="caution">
    <text evidence="2">The sequence shown here is derived from an EMBL/GenBank/DDBJ whole genome shotgun (WGS) entry which is preliminary data.</text>
</comment>
<dbReference type="InterPro" id="IPR032535">
    <property type="entry name" value="Oberon_CC"/>
</dbReference>
<reference evidence="3" key="2">
    <citation type="journal article" date="2017" name="J. Anim. Genet.">
        <title>Multiple reference genome sequences of hot pepper reveal the massive evolution of plant disease resistance genes by retroduplication.</title>
        <authorList>
            <person name="Kim S."/>
            <person name="Park J."/>
            <person name="Yeom S.-I."/>
            <person name="Kim Y.-M."/>
            <person name="Seo E."/>
            <person name="Kim K.-T."/>
            <person name="Kim M.-S."/>
            <person name="Lee J.M."/>
            <person name="Cheong K."/>
            <person name="Shin H.-S."/>
            <person name="Kim S.-B."/>
            <person name="Han K."/>
            <person name="Lee J."/>
            <person name="Park M."/>
            <person name="Lee H.-A."/>
            <person name="Lee H.-Y."/>
            <person name="Lee Y."/>
            <person name="Oh S."/>
            <person name="Lee J.H."/>
            <person name="Choi E."/>
            <person name="Choi E."/>
            <person name="Lee S.E."/>
            <person name="Jeon J."/>
            <person name="Kim H."/>
            <person name="Choi G."/>
            <person name="Song H."/>
            <person name="Lee J."/>
            <person name="Lee S.-C."/>
            <person name="Kwon J.-K."/>
            <person name="Lee H.-Y."/>
            <person name="Koo N."/>
            <person name="Hong Y."/>
            <person name="Kim R.W."/>
            <person name="Kang W.-H."/>
            <person name="Huh J.H."/>
            <person name="Kang B.-C."/>
            <person name="Yang T.-J."/>
            <person name="Lee Y.-H."/>
            <person name="Bennetzen J.L."/>
            <person name="Choi D."/>
        </authorList>
    </citation>
    <scope>NUCLEOTIDE SEQUENCE [LARGE SCALE GENOMIC DNA]</scope>
    <source>
        <strain evidence="3">cv. PBC81</strain>
    </source>
</reference>
<keyword evidence="3" id="KW-1185">Reference proteome</keyword>
<dbReference type="OrthoDB" id="784473at2759"/>
<dbReference type="EMBL" id="MLFT02000001">
    <property type="protein sequence ID" value="PHT60429.1"/>
    <property type="molecule type" value="Genomic_DNA"/>
</dbReference>
<feature type="domain" description="Oberon coiled-coil region" evidence="1">
    <location>
        <begin position="95"/>
        <end position="130"/>
    </location>
</feature>
<proteinExistence type="predicted"/>
<protein>
    <recommendedName>
        <fullName evidence="1">Oberon coiled-coil region domain-containing protein</fullName>
    </recommendedName>
</protein>
<dbReference type="Proteomes" id="UP000224567">
    <property type="component" value="Unassembled WGS sequence"/>
</dbReference>
<name>A0A2G2XSK3_CAPBA</name>
<sequence>MNFCTKPVFAATIAIKKMVVPIRECRGPILDLVDVRAPRIEKPGFLAKLPEMWRGLVNIYLLAVRGPVAACPGIIEALCNIARSSRGNSLRQKCKSRADDARGEAGSLRRLATLKSEKLEDEYSEKLSKLLVAGN</sequence>
<evidence type="ECO:0000313" key="3">
    <source>
        <dbReference type="Proteomes" id="UP000224567"/>
    </source>
</evidence>
<dbReference type="AlphaFoldDB" id="A0A2G2XSK3"/>
<evidence type="ECO:0000259" key="1">
    <source>
        <dbReference type="Pfam" id="PF16312"/>
    </source>
</evidence>
<evidence type="ECO:0000313" key="2">
    <source>
        <dbReference type="EMBL" id="PHT60429.1"/>
    </source>
</evidence>
<dbReference type="Pfam" id="PF16312">
    <property type="entry name" value="Oberon_cc"/>
    <property type="match status" value="1"/>
</dbReference>
<dbReference type="InterPro" id="IPR004082">
    <property type="entry name" value="OBERON"/>
</dbReference>
<accession>A0A2G2XSK3</accession>